<dbReference type="Pfam" id="PF00847">
    <property type="entry name" value="AP2"/>
    <property type="match status" value="1"/>
</dbReference>
<accession>A0A811MH91</accession>
<dbReference type="AlphaFoldDB" id="A0A811MH91"/>
<proteinExistence type="predicted"/>
<evidence type="ECO:0000256" key="1">
    <source>
        <dbReference type="ARBA" id="ARBA00004123"/>
    </source>
</evidence>
<evidence type="ECO:0000313" key="8">
    <source>
        <dbReference type="EMBL" id="CAD6209875.1"/>
    </source>
</evidence>
<evidence type="ECO:0000256" key="3">
    <source>
        <dbReference type="ARBA" id="ARBA00023125"/>
    </source>
</evidence>
<comment type="subcellular location">
    <subcellularLocation>
        <location evidence="1">Nucleus</location>
    </subcellularLocation>
</comment>
<sequence>MCGGAILAELIPPTRSVASKPVTEGHLWPASSKKAGSGSGSNKRHHHEYADADDFEAAFEEFDDDFDAYEDDEDHPDHLVFSSKSAFSPAHDRRAARAAATQRTKRGHRHFRGIRQRPWGKWAAEIRDPHKGTRVWLGTFNTAEDAARAYDVEARRLRGSKAKVNFPASGARTRRGKGNPRTAPKPQQHHAAAAQAQPALLLRGEKGQEGVAVKPETMDTFDVGSFFDMTFPTFPAAPPAMESTFAGSSATSETGSPAKKLRCEDDSSEGSVVGGSALELADELAFDPFMLLQMPYSGGYVSLDGLFAAEAVQVQQDVNNDMNGVSLWSFDEFPVDGSVF</sequence>
<dbReference type="GO" id="GO:0003677">
    <property type="term" value="F:DNA binding"/>
    <property type="evidence" value="ECO:0007669"/>
    <property type="project" value="UniProtKB-KW"/>
</dbReference>
<dbReference type="CDD" id="cd00018">
    <property type="entry name" value="AP2"/>
    <property type="match status" value="1"/>
</dbReference>
<keyword evidence="9" id="KW-1185">Reference proteome</keyword>
<evidence type="ECO:0000256" key="6">
    <source>
        <dbReference type="SAM" id="MobiDB-lite"/>
    </source>
</evidence>
<name>A0A811MH91_9POAL</name>
<dbReference type="FunFam" id="3.30.730.10:FF:000001">
    <property type="entry name" value="Ethylene-responsive transcription factor 2"/>
    <property type="match status" value="1"/>
</dbReference>
<feature type="region of interest" description="Disordered" evidence="6">
    <location>
        <begin position="16"/>
        <end position="49"/>
    </location>
</feature>
<evidence type="ECO:0000259" key="7">
    <source>
        <dbReference type="PROSITE" id="PS51032"/>
    </source>
</evidence>
<dbReference type="SUPFAM" id="SSF54171">
    <property type="entry name" value="DNA-binding domain"/>
    <property type="match status" value="1"/>
</dbReference>
<dbReference type="InterPro" id="IPR044808">
    <property type="entry name" value="ERF_plant"/>
</dbReference>
<dbReference type="OrthoDB" id="686354at2759"/>
<dbReference type="PRINTS" id="PR00367">
    <property type="entry name" value="ETHRSPELEMNT"/>
</dbReference>
<dbReference type="GO" id="GO:0003700">
    <property type="term" value="F:DNA-binding transcription factor activity"/>
    <property type="evidence" value="ECO:0007669"/>
    <property type="project" value="InterPro"/>
</dbReference>
<comment type="caution">
    <text evidence="8">The sequence shown here is derived from an EMBL/GenBank/DDBJ whole genome shotgun (WGS) entry which is preliminary data.</text>
</comment>
<keyword evidence="5" id="KW-0539">Nucleus</keyword>
<dbReference type="InterPro" id="IPR036955">
    <property type="entry name" value="AP2/ERF_dom_sf"/>
</dbReference>
<keyword evidence="2" id="KW-0805">Transcription regulation</keyword>
<organism evidence="8 9">
    <name type="scientific">Miscanthus lutarioriparius</name>
    <dbReference type="NCBI Taxonomy" id="422564"/>
    <lineage>
        <taxon>Eukaryota</taxon>
        <taxon>Viridiplantae</taxon>
        <taxon>Streptophyta</taxon>
        <taxon>Embryophyta</taxon>
        <taxon>Tracheophyta</taxon>
        <taxon>Spermatophyta</taxon>
        <taxon>Magnoliopsida</taxon>
        <taxon>Liliopsida</taxon>
        <taxon>Poales</taxon>
        <taxon>Poaceae</taxon>
        <taxon>PACMAD clade</taxon>
        <taxon>Panicoideae</taxon>
        <taxon>Andropogonodae</taxon>
        <taxon>Andropogoneae</taxon>
        <taxon>Saccharinae</taxon>
        <taxon>Miscanthus</taxon>
    </lineage>
</organism>
<feature type="compositionally biased region" description="Low complexity" evidence="6">
    <location>
        <begin position="184"/>
        <end position="195"/>
    </location>
</feature>
<reference evidence="8" key="1">
    <citation type="submission" date="2020-10" db="EMBL/GenBank/DDBJ databases">
        <authorList>
            <person name="Han B."/>
            <person name="Lu T."/>
            <person name="Zhao Q."/>
            <person name="Huang X."/>
            <person name="Zhao Y."/>
        </authorList>
    </citation>
    <scope>NUCLEOTIDE SEQUENCE</scope>
</reference>
<dbReference type="InterPro" id="IPR016177">
    <property type="entry name" value="DNA-bd_dom_sf"/>
</dbReference>
<dbReference type="GO" id="GO:0009873">
    <property type="term" value="P:ethylene-activated signaling pathway"/>
    <property type="evidence" value="ECO:0007669"/>
    <property type="project" value="InterPro"/>
</dbReference>
<evidence type="ECO:0000256" key="4">
    <source>
        <dbReference type="ARBA" id="ARBA00023163"/>
    </source>
</evidence>
<dbReference type="PROSITE" id="PS51032">
    <property type="entry name" value="AP2_ERF"/>
    <property type="match status" value="1"/>
</dbReference>
<dbReference type="GO" id="GO:0005634">
    <property type="term" value="C:nucleus"/>
    <property type="evidence" value="ECO:0007669"/>
    <property type="project" value="UniProtKB-SubCell"/>
</dbReference>
<gene>
    <name evidence="8" type="ORF">NCGR_LOCUS6017</name>
</gene>
<feature type="region of interest" description="Disordered" evidence="6">
    <location>
        <begin position="168"/>
        <end position="195"/>
    </location>
</feature>
<dbReference type="EMBL" id="CAJGYO010000002">
    <property type="protein sequence ID" value="CAD6209875.1"/>
    <property type="molecule type" value="Genomic_DNA"/>
</dbReference>
<dbReference type="Proteomes" id="UP000604825">
    <property type="component" value="Unassembled WGS sequence"/>
</dbReference>
<dbReference type="InterPro" id="IPR001471">
    <property type="entry name" value="AP2/ERF_dom"/>
</dbReference>
<dbReference type="PANTHER" id="PTHR31190:SF194">
    <property type="entry name" value="AP2 DOMAIN CONTAINING PROTEIN"/>
    <property type="match status" value="1"/>
</dbReference>
<keyword evidence="4" id="KW-0804">Transcription</keyword>
<dbReference type="SMART" id="SM00380">
    <property type="entry name" value="AP2"/>
    <property type="match status" value="1"/>
</dbReference>
<feature type="domain" description="AP2/ERF" evidence="7">
    <location>
        <begin position="110"/>
        <end position="167"/>
    </location>
</feature>
<feature type="region of interest" description="Disordered" evidence="6">
    <location>
        <begin position="244"/>
        <end position="268"/>
    </location>
</feature>
<evidence type="ECO:0000313" key="9">
    <source>
        <dbReference type="Proteomes" id="UP000604825"/>
    </source>
</evidence>
<keyword evidence="3" id="KW-0238">DNA-binding</keyword>
<protein>
    <recommendedName>
        <fullName evidence="7">AP2/ERF domain-containing protein</fullName>
    </recommendedName>
</protein>
<dbReference type="PANTHER" id="PTHR31190">
    <property type="entry name" value="DNA-BINDING DOMAIN"/>
    <property type="match status" value="1"/>
</dbReference>
<feature type="compositionally biased region" description="Polar residues" evidence="6">
    <location>
        <begin position="245"/>
        <end position="255"/>
    </location>
</feature>
<evidence type="ECO:0000256" key="2">
    <source>
        <dbReference type="ARBA" id="ARBA00023015"/>
    </source>
</evidence>
<evidence type="ECO:0000256" key="5">
    <source>
        <dbReference type="ARBA" id="ARBA00023242"/>
    </source>
</evidence>
<dbReference type="Gene3D" id="3.30.730.10">
    <property type="entry name" value="AP2/ERF domain"/>
    <property type="match status" value="1"/>
</dbReference>